<reference evidence="1 2" key="2">
    <citation type="submission" date="2020-03" db="EMBL/GenBank/DDBJ databases">
        <authorList>
            <person name="Ichikawa N."/>
            <person name="Kimura A."/>
            <person name="Kitahashi Y."/>
            <person name="Uohara A."/>
        </authorList>
    </citation>
    <scope>NUCLEOTIDE SEQUENCE [LARGE SCALE GENOMIC DNA]</scope>
    <source>
        <strain evidence="1 2">NBRC 108638</strain>
    </source>
</reference>
<organism evidence="1 2">
    <name type="scientific">Phytohabitans rumicis</name>
    <dbReference type="NCBI Taxonomy" id="1076125"/>
    <lineage>
        <taxon>Bacteria</taxon>
        <taxon>Bacillati</taxon>
        <taxon>Actinomycetota</taxon>
        <taxon>Actinomycetes</taxon>
        <taxon>Micromonosporales</taxon>
        <taxon>Micromonosporaceae</taxon>
    </lineage>
</organism>
<dbReference type="Proteomes" id="UP000482960">
    <property type="component" value="Unassembled WGS sequence"/>
</dbReference>
<accession>A0A6V8LAG8</accession>
<dbReference type="EMBL" id="BLPG01000001">
    <property type="protein sequence ID" value="GFJ94202.1"/>
    <property type="molecule type" value="Genomic_DNA"/>
</dbReference>
<reference evidence="1 2" key="1">
    <citation type="submission" date="2020-03" db="EMBL/GenBank/DDBJ databases">
        <title>Whole genome shotgun sequence of Phytohabitans rumicis NBRC 108638.</title>
        <authorList>
            <person name="Komaki H."/>
            <person name="Tamura T."/>
        </authorList>
    </citation>
    <scope>NUCLEOTIDE SEQUENCE [LARGE SCALE GENOMIC DNA]</scope>
    <source>
        <strain evidence="1 2">NBRC 108638</strain>
    </source>
</reference>
<dbReference type="InterPro" id="IPR036291">
    <property type="entry name" value="NAD(P)-bd_dom_sf"/>
</dbReference>
<dbReference type="AlphaFoldDB" id="A0A6V8LAG8"/>
<protein>
    <submittedName>
        <fullName evidence="1">Short-chain dehydrogenase</fullName>
    </submittedName>
</protein>
<comment type="caution">
    <text evidence="1">The sequence shown here is derived from an EMBL/GenBank/DDBJ whole genome shotgun (WGS) entry which is preliminary data.</text>
</comment>
<proteinExistence type="predicted"/>
<dbReference type="SUPFAM" id="SSF51735">
    <property type="entry name" value="NAD(P)-binding Rossmann-fold domains"/>
    <property type="match status" value="1"/>
</dbReference>
<dbReference type="InterPro" id="IPR002347">
    <property type="entry name" value="SDR_fam"/>
</dbReference>
<evidence type="ECO:0000313" key="1">
    <source>
        <dbReference type="EMBL" id="GFJ94202.1"/>
    </source>
</evidence>
<dbReference type="RefSeq" id="WP_173081169.1">
    <property type="nucleotide sequence ID" value="NZ_BAABJB010000018.1"/>
</dbReference>
<sequence>MIAVLGVGPGLGLSIARRFGREGHAVALVSRSDARHAAYRAELADAGIESRAYTADLTDPVAQRAVVARIADDHGGIDTVYFGPAAAGARGITPLAAADPEDVREPLENILLPAVHLVSAVLPAMLDRGAGTLLFAGGLSGLRPMPMLGNLAPASAALRMYALTLHATVADRGVYVGALTVGGLITGGDIHRTVTEQGHRMPTLDPDAIAETAWRMAAERTRPEEVFDAFASATAVAG</sequence>
<gene>
    <name evidence="1" type="ORF">Prum_078440</name>
</gene>
<evidence type="ECO:0000313" key="2">
    <source>
        <dbReference type="Proteomes" id="UP000482960"/>
    </source>
</evidence>
<dbReference type="Pfam" id="PF00106">
    <property type="entry name" value="adh_short"/>
    <property type="match status" value="1"/>
</dbReference>
<dbReference type="PANTHER" id="PTHR43431:SF7">
    <property type="entry name" value="OXIDOREDUCTASE, SHORT CHAIN DEHYDROGENASE_REDUCTASE FAMILY (AFU_ORTHOLOGUE AFUA_5G14000)"/>
    <property type="match status" value="1"/>
</dbReference>
<keyword evidence="2" id="KW-1185">Reference proteome</keyword>
<dbReference type="PANTHER" id="PTHR43431">
    <property type="entry name" value="OXIDOREDUCTASE, SHORT CHAIN DEHYDROGENASE/REDUCTASE FAMILY (AFU_ORTHOLOGUE AFUA_5G14000)"/>
    <property type="match status" value="1"/>
</dbReference>
<dbReference type="Gene3D" id="3.40.50.720">
    <property type="entry name" value="NAD(P)-binding Rossmann-like Domain"/>
    <property type="match status" value="1"/>
</dbReference>
<name>A0A6V8LAG8_9ACTN</name>